<dbReference type="InterPro" id="IPR029154">
    <property type="entry name" value="HIBADH-like_NADP-bd"/>
</dbReference>
<keyword evidence="7" id="KW-1185">Reference proteome</keyword>
<feature type="domain" description="3-hydroxyisobutyrate dehydrogenase-like NAD-binding" evidence="5">
    <location>
        <begin position="162"/>
        <end position="279"/>
    </location>
</feature>
<evidence type="ECO:0000259" key="5">
    <source>
        <dbReference type="Pfam" id="PF14833"/>
    </source>
</evidence>
<dbReference type="SUPFAM" id="SSF48179">
    <property type="entry name" value="6-phosphogluconate dehydrogenase C-terminal domain-like"/>
    <property type="match status" value="1"/>
</dbReference>
<keyword evidence="2" id="KW-0560">Oxidoreductase</keyword>
<protein>
    <submittedName>
        <fullName evidence="6">NAD(P)-dependent oxidoreductase</fullName>
    </submittedName>
</protein>
<comment type="similarity">
    <text evidence="1">Belongs to the HIBADH-related family.</text>
</comment>
<gene>
    <name evidence="6" type="ORF">GCM10009539_58690</name>
</gene>
<proteinExistence type="inferred from homology"/>
<dbReference type="InterPro" id="IPR051265">
    <property type="entry name" value="HIBADH-related_NP60_sf"/>
</dbReference>
<evidence type="ECO:0000313" key="6">
    <source>
        <dbReference type="EMBL" id="GAA0264582.1"/>
    </source>
</evidence>
<evidence type="ECO:0000256" key="2">
    <source>
        <dbReference type="ARBA" id="ARBA00023002"/>
    </source>
</evidence>
<dbReference type="Pfam" id="PF14833">
    <property type="entry name" value="NAD_binding_11"/>
    <property type="match status" value="1"/>
</dbReference>
<evidence type="ECO:0000256" key="1">
    <source>
        <dbReference type="ARBA" id="ARBA00009080"/>
    </source>
</evidence>
<dbReference type="InterPro" id="IPR006115">
    <property type="entry name" value="6PGDH_NADP-bd"/>
</dbReference>
<dbReference type="InterPro" id="IPR015815">
    <property type="entry name" value="HIBADH-related"/>
</dbReference>
<keyword evidence="3" id="KW-0520">NAD</keyword>
<name>A0ABP3EM46_9ACTN</name>
<dbReference type="InterPro" id="IPR013328">
    <property type="entry name" value="6PGD_dom2"/>
</dbReference>
<dbReference type="RefSeq" id="WP_344652138.1">
    <property type="nucleotide sequence ID" value="NZ_BAAAGX010000023.1"/>
</dbReference>
<dbReference type="Gene3D" id="1.10.1040.10">
    <property type="entry name" value="N-(1-d-carboxylethyl)-l-norvaline Dehydrogenase, domain 2"/>
    <property type="match status" value="1"/>
</dbReference>
<evidence type="ECO:0000313" key="7">
    <source>
        <dbReference type="Proteomes" id="UP001500967"/>
    </source>
</evidence>
<accession>A0ABP3EM46</accession>
<dbReference type="Pfam" id="PF03446">
    <property type="entry name" value="NAD_binding_2"/>
    <property type="match status" value="1"/>
</dbReference>
<dbReference type="SUPFAM" id="SSF51735">
    <property type="entry name" value="NAD(P)-binding Rossmann-fold domains"/>
    <property type="match status" value="1"/>
</dbReference>
<dbReference type="EMBL" id="BAAAGX010000023">
    <property type="protein sequence ID" value="GAA0264582.1"/>
    <property type="molecule type" value="Genomic_DNA"/>
</dbReference>
<reference evidence="7" key="1">
    <citation type="journal article" date="2019" name="Int. J. Syst. Evol. Microbiol.">
        <title>The Global Catalogue of Microorganisms (GCM) 10K type strain sequencing project: providing services to taxonomists for standard genome sequencing and annotation.</title>
        <authorList>
            <consortium name="The Broad Institute Genomics Platform"/>
            <consortium name="The Broad Institute Genome Sequencing Center for Infectious Disease"/>
            <person name="Wu L."/>
            <person name="Ma J."/>
        </authorList>
    </citation>
    <scope>NUCLEOTIDE SEQUENCE [LARGE SCALE GENOMIC DNA]</scope>
    <source>
        <strain evidence="7">JCM 10425</strain>
    </source>
</reference>
<evidence type="ECO:0000256" key="3">
    <source>
        <dbReference type="ARBA" id="ARBA00023027"/>
    </source>
</evidence>
<sequence>MGQTTVALLGTGVMGAGMARNIAAAGLPLRVWNRTRAKAEPLAEVGAVVTDTAAAAADGADVVVTMQFDLDSVVDAISAAAPAPGTIWIQSATVGVDGAARLAELAAERGLVYVDAPVLGTRKPAEDGTLVVLASGPDDAHERCAPVFDAIGSRTLWVGEAGQGSRLKLVANLWVTIATAGTAEVLSLAGTLGLDPSLFFRAVEGGAVDMPYLHLKGGAMLADNFAPSFTVEGAAKDTRLIVEAAAENGLELPVARAVAGRFEAAVDAGHADLDMAAAYLTYRDK</sequence>
<dbReference type="PANTHER" id="PTHR43580">
    <property type="entry name" value="OXIDOREDUCTASE GLYR1-RELATED"/>
    <property type="match status" value="1"/>
</dbReference>
<dbReference type="InterPro" id="IPR036291">
    <property type="entry name" value="NAD(P)-bd_dom_sf"/>
</dbReference>
<comment type="caution">
    <text evidence="6">The sequence shown here is derived from an EMBL/GenBank/DDBJ whole genome shotgun (WGS) entry which is preliminary data.</text>
</comment>
<feature type="domain" description="6-phosphogluconate dehydrogenase NADP-binding" evidence="4">
    <location>
        <begin position="5"/>
        <end position="159"/>
    </location>
</feature>
<dbReference type="PIRSF" id="PIRSF000103">
    <property type="entry name" value="HIBADH"/>
    <property type="match status" value="1"/>
</dbReference>
<evidence type="ECO:0000259" key="4">
    <source>
        <dbReference type="Pfam" id="PF03446"/>
    </source>
</evidence>
<dbReference type="PANTHER" id="PTHR43580:SF2">
    <property type="entry name" value="CYTOKINE-LIKE NUCLEAR FACTOR N-PAC"/>
    <property type="match status" value="1"/>
</dbReference>
<dbReference type="Gene3D" id="3.40.50.720">
    <property type="entry name" value="NAD(P)-binding Rossmann-like Domain"/>
    <property type="match status" value="1"/>
</dbReference>
<dbReference type="Proteomes" id="UP001500967">
    <property type="component" value="Unassembled WGS sequence"/>
</dbReference>
<organism evidence="6 7">
    <name type="scientific">Cryptosporangium japonicum</name>
    <dbReference type="NCBI Taxonomy" id="80872"/>
    <lineage>
        <taxon>Bacteria</taxon>
        <taxon>Bacillati</taxon>
        <taxon>Actinomycetota</taxon>
        <taxon>Actinomycetes</taxon>
        <taxon>Cryptosporangiales</taxon>
        <taxon>Cryptosporangiaceae</taxon>
        <taxon>Cryptosporangium</taxon>
    </lineage>
</organism>
<dbReference type="InterPro" id="IPR008927">
    <property type="entry name" value="6-PGluconate_DH-like_C_sf"/>
</dbReference>